<comment type="caution">
    <text evidence="24">The sequence shown here is derived from an EMBL/GenBank/DDBJ whole genome shotgun (WGS) entry which is preliminary data.</text>
</comment>
<evidence type="ECO:0000256" key="11">
    <source>
        <dbReference type="ARBA" id="ARBA00022964"/>
    </source>
</evidence>
<dbReference type="GO" id="GO:0010597">
    <property type="term" value="P:green leaf volatile biosynthetic process"/>
    <property type="evidence" value="ECO:0007669"/>
    <property type="project" value="UniProtKB-ARBA"/>
</dbReference>
<dbReference type="Proteomes" id="UP000636709">
    <property type="component" value="Unassembled WGS sequence"/>
</dbReference>
<proteinExistence type="inferred from homology"/>
<evidence type="ECO:0000256" key="17">
    <source>
        <dbReference type="ARBA" id="ARBA00052046"/>
    </source>
</evidence>
<keyword evidence="13 19" id="KW-0408">Iron</keyword>
<keyword evidence="7 19" id="KW-0479">Metal-binding</keyword>
<dbReference type="Gene3D" id="1.20.245.10">
    <property type="entry name" value="Lipoxygenase-1, Domain 5"/>
    <property type="match status" value="1"/>
</dbReference>
<dbReference type="PROSITE" id="PS51393">
    <property type="entry name" value="LIPOXYGENASE_3"/>
    <property type="match status" value="1"/>
</dbReference>
<evidence type="ECO:0000259" key="22">
    <source>
        <dbReference type="PROSITE" id="PS50095"/>
    </source>
</evidence>
<evidence type="ECO:0000259" key="23">
    <source>
        <dbReference type="PROSITE" id="PS51393"/>
    </source>
</evidence>
<dbReference type="PROSITE" id="PS00711">
    <property type="entry name" value="LIPOXYGENASE_1"/>
    <property type="match status" value="1"/>
</dbReference>
<reference evidence="24" key="1">
    <citation type="submission" date="2020-07" db="EMBL/GenBank/DDBJ databases">
        <title>Genome sequence and genetic diversity analysis of an under-domesticated orphan crop, white fonio (Digitaria exilis).</title>
        <authorList>
            <person name="Bennetzen J.L."/>
            <person name="Chen S."/>
            <person name="Ma X."/>
            <person name="Wang X."/>
            <person name="Yssel A.E.J."/>
            <person name="Chaluvadi S.R."/>
            <person name="Johnson M."/>
            <person name="Gangashetty P."/>
            <person name="Hamidou F."/>
            <person name="Sanogo M.D."/>
            <person name="Zwaenepoel A."/>
            <person name="Wallace J."/>
            <person name="Van De Peer Y."/>
            <person name="Van Deynze A."/>
        </authorList>
    </citation>
    <scope>NUCLEOTIDE SEQUENCE</scope>
    <source>
        <tissue evidence="24">Leaves</tissue>
    </source>
</reference>
<dbReference type="CDD" id="cd01751">
    <property type="entry name" value="PLAT_LH2"/>
    <property type="match status" value="1"/>
</dbReference>
<evidence type="ECO:0000256" key="19">
    <source>
        <dbReference type="RuleBase" id="RU003974"/>
    </source>
</evidence>
<dbReference type="GO" id="GO:0031408">
    <property type="term" value="P:oxylipin biosynthetic process"/>
    <property type="evidence" value="ECO:0007669"/>
    <property type="project" value="UniProtKB-UniRule"/>
</dbReference>
<dbReference type="OrthoDB" id="407298at2759"/>
<dbReference type="SMART" id="SM00308">
    <property type="entry name" value="LH2"/>
    <property type="match status" value="1"/>
</dbReference>
<dbReference type="InterPro" id="IPR036392">
    <property type="entry name" value="PLAT/LH2_dom_sf"/>
</dbReference>
<feature type="compositionally biased region" description="Basic and acidic residues" evidence="21">
    <location>
        <begin position="299"/>
        <end position="311"/>
    </location>
</feature>
<comment type="pathway">
    <text evidence="20">Lipid metabolism; oxylipin biosynthesis.</text>
</comment>
<dbReference type="EC" id="1.13.11.-" evidence="20"/>
<comment type="catalytic activity">
    <reaction evidence="16">
        <text>(9Z,12Z)-octadecadienoate + O2 = (13S)-hydroperoxy-(9Z,11E)-octadecadienoate</text>
        <dbReference type="Rhea" id="RHEA:22780"/>
        <dbReference type="ChEBI" id="CHEBI:15379"/>
        <dbReference type="ChEBI" id="CHEBI:30245"/>
        <dbReference type="ChEBI" id="CHEBI:57466"/>
        <dbReference type="EC" id="1.13.11.12"/>
    </reaction>
</comment>
<dbReference type="PRINTS" id="PR00468">
    <property type="entry name" value="PLTLPOXGNASE"/>
</dbReference>
<name>A0A835B7Q5_9POAL</name>
<protein>
    <recommendedName>
        <fullName evidence="20">Lipoxygenase</fullName>
        <ecNumber evidence="20">1.13.11.-</ecNumber>
    </recommendedName>
</protein>
<dbReference type="PRINTS" id="PR00087">
    <property type="entry name" value="LIPOXYGENASE"/>
</dbReference>
<dbReference type="Pfam" id="PF01477">
    <property type="entry name" value="PLAT"/>
    <property type="match status" value="1"/>
</dbReference>
<comment type="cofactor">
    <cofactor evidence="1 19">
        <name>Fe cation</name>
        <dbReference type="ChEBI" id="CHEBI:24875"/>
    </cofactor>
</comment>
<evidence type="ECO:0000256" key="2">
    <source>
        <dbReference type="ARBA" id="ARBA00004229"/>
    </source>
</evidence>
<keyword evidence="10" id="KW-0809">Transit peptide</keyword>
<keyword evidence="15 20" id="KW-0275">Fatty acid biosynthesis</keyword>
<evidence type="ECO:0000256" key="12">
    <source>
        <dbReference type="ARBA" id="ARBA00023002"/>
    </source>
</evidence>
<dbReference type="GO" id="GO:0006633">
    <property type="term" value="P:fatty acid biosynthetic process"/>
    <property type="evidence" value="ECO:0007669"/>
    <property type="project" value="UniProtKB-KW"/>
</dbReference>
<comment type="function">
    <text evidence="20">Plant lipoxygenase may be involved in a number of diverse aspects of plant physiology including growth and development, pest resistance, and senescence or responses to wounding.</text>
</comment>
<evidence type="ECO:0000256" key="18">
    <source>
        <dbReference type="PROSITE-ProRule" id="PRU00152"/>
    </source>
</evidence>
<keyword evidence="25" id="KW-1185">Reference proteome</keyword>
<comment type="subcellular location">
    <subcellularLocation>
        <location evidence="2">Plastid</location>
        <location evidence="2">Chloroplast</location>
    </subcellularLocation>
</comment>
<dbReference type="Gene3D" id="3.10.450.60">
    <property type="match status" value="1"/>
</dbReference>
<evidence type="ECO:0000256" key="21">
    <source>
        <dbReference type="SAM" id="MobiDB-lite"/>
    </source>
</evidence>
<feature type="region of interest" description="Disordered" evidence="21">
    <location>
        <begin position="268"/>
        <end position="311"/>
    </location>
</feature>
<comment type="similarity">
    <text evidence="3 19">Belongs to the lipoxygenase family.</text>
</comment>
<keyword evidence="5" id="KW-0150">Chloroplast</keyword>
<dbReference type="InterPro" id="IPR020834">
    <property type="entry name" value="LipOase_CS"/>
</dbReference>
<dbReference type="InterPro" id="IPR013819">
    <property type="entry name" value="LipOase_C"/>
</dbReference>
<keyword evidence="14" id="KW-0443">Lipid metabolism</keyword>
<evidence type="ECO:0000256" key="3">
    <source>
        <dbReference type="ARBA" id="ARBA00009419"/>
    </source>
</evidence>
<comment type="catalytic activity">
    <reaction evidence="17">
        <text>(9Z,12Z,15Z)-octadecatrienoate + O2 = (13S)-hydroperoxy-(9Z,11E,15Z)-octadecatrienoate</text>
        <dbReference type="Rhea" id="RHEA:34495"/>
        <dbReference type="ChEBI" id="CHEBI:15379"/>
        <dbReference type="ChEBI" id="CHEBI:32387"/>
        <dbReference type="ChEBI" id="CHEBI:58757"/>
        <dbReference type="EC" id="1.13.11.12"/>
    </reaction>
</comment>
<gene>
    <name evidence="24" type="ORF">HU200_040527</name>
</gene>
<dbReference type="Gene3D" id="4.10.375.10">
    <property type="entry name" value="Lipoxygenase-1, Domain 2"/>
    <property type="match status" value="1"/>
</dbReference>
<dbReference type="PANTHER" id="PTHR11771">
    <property type="entry name" value="LIPOXYGENASE"/>
    <property type="match status" value="1"/>
</dbReference>
<dbReference type="GO" id="GO:0016165">
    <property type="term" value="F:linoleate 13S-lipoxygenase activity"/>
    <property type="evidence" value="ECO:0007669"/>
    <property type="project" value="UniProtKB-EC"/>
</dbReference>
<evidence type="ECO:0000256" key="13">
    <source>
        <dbReference type="ARBA" id="ARBA00023004"/>
    </source>
</evidence>
<keyword evidence="6" id="KW-0934">Plastid</keyword>
<comment type="caution">
    <text evidence="18">Lacks conserved residue(s) required for the propagation of feature annotation.</text>
</comment>
<dbReference type="EMBL" id="JACEFO010001965">
    <property type="protein sequence ID" value="KAF8691391.1"/>
    <property type="molecule type" value="Genomic_DNA"/>
</dbReference>
<dbReference type="GO" id="GO:0034440">
    <property type="term" value="P:lipid oxidation"/>
    <property type="evidence" value="ECO:0007669"/>
    <property type="project" value="InterPro"/>
</dbReference>
<dbReference type="InterPro" id="IPR001024">
    <property type="entry name" value="PLAT/LH2_dom"/>
</dbReference>
<feature type="compositionally biased region" description="Basic residues" evidence="21">
    <location>
        <begin position="289"/>
        <end position="298"/>
    </location>
</feature>
<sequence>MMHLNLKHPLVLPGHQTNVVGSRLPSSSSPATAARRVAAGGCSSSRRHTMPRISCSATEEIGTGVSAVTVDKTLTVKATVEASPAIGQMYAARGLDDIGDLFGKTLLLELVSSELDLKDGLELMDMFGGGAETGLEKERVTAFAHKTLVEGHFEAEFQVPSSFGPVGAVLVENEHHKEIFIKDIKLVTGDDTSTAITFDCNSWVHSKFDNPDKRIFFTLKSYLPSETPKGLEELRKRELETLRGNGHGERKSFERVYDYDVYNDLGDPDRNPAHHRPVLGGSAELPYPRRCRTGRPRTKKDPTTERRDGHNYVPRDEWFSEVKQLTFGATTLRSGLHALLPALQPLLTQRELRFPHFPAIDDLYSDGLPLPPQTGFDVFSTLVPRMVKLVEDTTDHVLRFEIPEMLGRDRFSWFKDEEFARQTLAGVNPVCIQLLTEFPIKSKLDPAVYGPAESAITREVLEKQMNCNLTVEQALAAKRLFILDYHDVFLPYVHKVRELPNRTLYGSRTIFFLTDLGTLMPLAIELTRPQSPTQPQWKRVFTHGPDATDAWLWKLAKAHVLSHDTGYHQLVSHWLRTHCCVEPYIIAANRQLSRLHPVYRLLHPHFRYTMEINSLARESLINAEGIIEDAFWPGKYSIELSAVAYGATWRFDTEALPNDLVKRGLAVRGEDGELELTIKDYPYANDGLMVWNSVKQWVADYVKFYYKSDEAVAGDAELQAFWEEVRTKGHADKKDEPWWPVLDSRDSLVETVTTIIWVTSGHHSAVNFGQYHFGGYFPNRPTTIRKNMPVEEMRDDEMRKFLSQPEMTLLDMLPTQMQAITVMTTLDILSSHSPDEEYMGEHAEPAWLAEPMVKAAFEKFGGRMKEIEGYVDECNNNPELRNRCGAGMVPYELLKPFSKPGVTGRGIPNSISI</sequence>
<keyword evidence="8 20" id="KW-0925">Oxylipin biosynthesis</keyword>
<evidence type="ECO:0000313" key="24">
    <source>
        <dbReference type="EMBL" id="KAF8691391.1"/>
    </source>
</evidence>
<evidence type="ECO:0000256" key="20">
    <source>
        <dbReference type="RuleBase" id="RU003975"/>
    </source>
</evidence>
<feature type="domain" description="Lipoxygenase" evidence="23">
    <location>
        <begin position="221"/>
        <end position="913"/>
    </location>
</feature>
<dbReference type="FunFam" id="2.60.60.20:FF:000021">
    <property type="entry name" value="Lipoxygenase"/>
    <property type="match status" value="1"/>
</dbReference>
<dbReference type="FunFam" id="4.10.372.10:FF:000002">
    <property type="entry name" value="Lipoxygenase"/>
    <property type="match status" value="1"/>
</dbReference>
<dbReference type="GO" id="GO:0009507">
    <property type="term" value="C:chloroplast"/>
    <property type="evidence" value="ECO:0007669"/>
    <property type="project" value="UniProtKB-SubCell"/>
</dbReference>
<evidence type="ECO:0000256" key="10">
    <source>
        <dbReference type="ARBA" id="ARBA00022946"/>
    </source>
</evidence>
<evidence type="ECO:0000256" key="5">
    <source>
        <dbReference type="ARBA" id="ARBA00022528"/>
    </source>
</evidence>
<dbReference type="PROSITE" id="PS00081">
    <property type="entry name" value="LIPOXYGENASE_2"/>
    <property type="match status" value="1"/>
</dbReference>
<dbReference type="InterPro" id="IPR036226">
    <property type="entry name" value="LipOase_C_sf"/>
</dbReference>
<dbReference type="FunFam" id="3.10.450.60:FF:000005">
    <property type="entry name" value="Lipoxygenase"/>
    <property type="match status" value="1"/>
</dbReference>
<dbReference type="InterPro" id="IPR000907">
    <property type="entry name" value="LipOase"/>
</dbReference>
<feature type="domain" description="PLAT" evidence="22">
    <location>
        <begin position="85"/>
        <end position="218"/>
    </location>
</feature>
<organism evidence="24 25">
    <name type="scientific">Digitaria exilis</name>
    <dbReference type="NCBI Taxonomy" id="1010633"/>
    <lineage>
        <taxon>Eukaryota</taxon>
        <taxon>Viridiplantae</taxon>
        <taxon>Streptophyta</taxon>
        <taxon>Embryophyta</taxon>
        <taxon>Tracheophyta</taxon>
        <taxon>Spermatophyta</taxon>
        <taxon>Magnoliopsida</taxon>
        <taxon>Liliopsida</taxon>
        <taxon>Poales</taxon>
        <taxon>Poaceae</taxon>
        <taxon>PACMAD clade</taxon>
        <taxon>Panicoideae</taxon>
        <taxon>Panicodae</taxon>
        <taxon>Paniceae</taxon>
        <taxon>Anthephorinae</taxon>
        <taxon>Digitaria</taxon>
    </lineage>
</organism>
<dbReference type="UniPathway" id="UPA00382"/>
<dbReference type="InterPro" id="IPR027433">
    <property type="entry name" value="Lipoxygenase_dom_3"/>
</dbReference>
<evidence type="ECO:0000256" key="15">
    <source>
        <dbReference type="ARBA" id="ARBA00023160"/>
    </source>
</evidence>
<dbReference type="InterPro" id="IPR020833">
    <property type="entry name" value="LipOase_Fe_BS"/>
</dbReference>
<evidence type="ECO:0000256" key="14">
    <source>
        <dbReference type="ARBA" id="ARBA00023098"/>
    </source>
</evidence>
<accession>A0A835B7Q5</accession>
<dbReference type="GO" id="GO:0046872">
    <property type="term" value="F:metal ion binding"/>
    <property type="evidence" value="ECO:0007669"/>
    <property type="project" value="UniProtKB-UniRule"/>
</dbReference>
<keyword evidence="4 20" id="KW-0444">Lipid biosynthesis</keyword>
<dbReference type="FunFam" id="1.20.245.10:FF:000002">
    <property type="entry name" value="Lipoxygenase"/>
    <property type="match status" value="1"/>
</dbReference>
<evidence type="ECO:0000256" key="4">
    <source>
        <dbReference type="ARBA" id="ARBA00022516"/>
    </source>
</evidence>
<evidence type="ECO:0000313" key="25">
    <source>
        <dbReference type="Proteomes" id="UP000636709"/>
    </source>
</evidence>
<evidence type="ECO:0000256" key="16">
    <source>
        <dbReference type="ARBA" id="ARBA00051140"/>
    </source>
</evidence>
<evidence type="ECO:0000256" key="1">
    <source>
        <dbReference type="ARBA" id="ARBA00001962"/>
    </source>
</evidence>
<dbReference type="Pfam" id="PF00305">
    <property type="entry name" value="Lipoxygenase"/>
    <property type="match status" value="1"/>
</dbReference>
<dbReference type="SUPFAM" id="SSF49723">
    <property type="entry name" value="Lipase/lipooxygenase domain (PLAT/LH2 domain)"/>
    <property type="match status" value="1"/>
</dbReference>
<keyword evidence="11 19" id="KW-0223">Dioxygenase</keyword>
<dbReference type="InterPro" id="IPR042057">
    <property type="entry name" value="Lipoxy_PLAT/LH2"/>
</dbReference>
<dbReference type="PROSITE" id="PS50095">
    <property type="entry name" value="PLAT"/>
    <property type="match status" value="1"/>
</dbReference>
<evidence type="ECO:0000256" key="8">
    <source>
        <dbReference type="ARBA" id="ARBA00022767"/>
    </source>
</evidence>
<keyword evidence="12 19" id="KW-0560">Oxidoreductase</keyword>
<dbReference type="SUPFAM" id="SSF48484">
    <property type="entry name" value="Lipoxigenase"/>
    <property type="match status" value="1"/>
</dbReference>
<dbReference type="AlphaFoldDB" id="A0A835B7Q5"/>
<dbReference type="Gene3D" id="4.10.372.10">
    <property type="entry name" value="Lipoxygenase-1, Domain 3"/>
    <property type="match status" value="1"/>
</dbReference>
<evidence type="ECO:0000256" key="7">
    <source>
        <dbReference type="ARBA" id="ARBA00022723"/>
    </source>
</evidence>
<evidence type="ECO:0000256" key="9">
    <source>
        <dbReference type="ARBA" id="ARBA00022832"/>
    </source>
</evidence>
<evidence type="ECO:0000256" key="6">
    <source>
        <dbReference type="ARBA" id="ARBA00022640"/>
    </source>
</evidence>
<keyword evidence="9" id="KW-0276">Fatty acid metabolism</keyword>
<dbReference type="InterPro" id="IPR001246">
    <property type="entry name" value="LipOase_plant"/>
</dbReference>
<dbReference type="Gene3D" id="2.60.60.20">
    <property type="entry name" value="PLAT/LH2 domain"/>
    <property type="match status" value="1"/>
</dbReference>